<dbReference type="InterPro" id="IPR005601">
    <property type="entry name" value="Tail_fibre_p36"/>
</dbReference>
<reference evidence="1 2" key="1">
    <citation type="submission" date="2023-05" db="EMBL/GenBank/DDBJ databases">
        <title>Novel species of genus Flectobacillus isolated from stream in China.</title>
        <authorList>
            <person name="Lu H."/>
        </authorList>
    </citation>
    <scope>NUCLEOTIDE SEQUENCE [LARGE SCALE GENOMIC DNA]</scope>
    <source>
        <strain evidence="1 2">KCTC 42575</strain>
    </source>
</reference>
<sequence length="2006" mass="217367">MPVEKLITWSNGRQKVKSLAVLPSAGSFDQVLVKASSAEGDAIWKPLSQAMVIGALSVGSISPSFIAQDPNNRFITDAQASYWNGKVERSELYAYLPLTGGNMAYGAKISFDPNSYIGYGNGDNATTSTYNFEIASWWGIGFKSTVDNTTRIVFDTRAGRILSKAVRVSDFADGTNAVPVISDSNGNLVKSAFSADWINTNGNRRFVTDVQVGQWNNKVERTELGAYLPLSGGYLTGKVEIQAVGGTHWSDSKLVVVTTDNTKHPSITLHSPGSSAVTIYQRNFDLYIRTDYSDAGALVHKRIWSENNHGVGSGLNADLLDGFHASYFTDVNNLITTTGKRLVSDTQVTYWNGKVDRSELGAYLPLAGGTMTGRVMFDTNCYVGYGTGDGATPTTYNLEIASWYGIGFKDTNGNKTKIIFDTRAGRILASSVRISDFSDGQNAVPVVSDGSGNLVKSAFSADWINTNGNRRFVTDIQVGQWNNKVERSELGAYLPLTGGIISGRLDILAQGGTRLEEAKLCISTTNTNKPPAIAFQTSGVSAIQLYEKLGHLYIRNDNSTAYDNVHYKVWTQMNHGVDSGLNADLLDGYHASYFTDANNLLTNSSKRLVSDAQMTYWNGKVDRTELAAFLPLAGGTMTGAIRFNGVGVNTIGNGTGDGATTSTYNLEIASWFGIGFKSSVDNTTKIVFDTRAGRIVASSIRISDFSDGNNAVPVISDSNGNLVKSAFSADWINTNGNRRFVTDVQVGQWNNKVERSELGAYLPLSGGYLTGKVEIQAVGGTHWSDSKLVVVTTDNTKHPSITLHSPGSSAVTIYQRNFDLYIRTDYSDAGALVHKRIWSENNHGVGSGLNADLLDGFHASYFTDVNNLITTTGKRLVSDTQVSYWNGKVDRSELGAYLPLAGGNMASGAKISFDPNSYIGYGNGDNATTTAYNLEIASWFGIGFKSTVDNTTRIVFDTRAGRILSKTVRISDFSDGQNAIPVVSDGSGNLVKSAFSADWINTNGNRRFVTDIQVGQWNNKVERSELGAYLPLAGGIISGRLDILAQGGTRLEEAKLCISTTNTNKPPAIAFQTSGVSAIQLYEKLGHLYIRNDNSTAYDNVHYKVWTQMNHGVDSGLNADLLDGYHASYFTDANNLVTNSNRRFATDTQISYWNGKVDRTELGAFLPLAGGTMTGAIRFNAAGSNNGMSAGTGDGATTTAYNLEIASWYGIGFKSTLDNTTKIVFDTRAGKIQASKVLLSDFADGQVDRLVVSQGDGSLVRSDKVRFGYNNHISTGNGDNATESTYNFEIASWWGIGFKCNVDNTTRIVFDTRAGRILSKAVRISDFADGQNAVPVISDGSGNLTKSAFSADWINTNGNRRFVTDVQVGQWNNKVERSELGAYLPLSGGYLTGKVEIQAVGGTHWSDSKLAVITTDNTKHPSITLHSPGSSAVTIYQRNFDLYIRTDYSDAGALVHKRIWSENNHGIGSGLNADLLDGFHASYFTDVNNLITTTGKRLVSDTQVSYWNGKVDRSELGAYLPLAGGTMTGRVMFDTNCYFAYGTGDGATPTTYNLEIASWYGIGFKDTNAGKTKIIFDTRAGQMQSKKVFIANFDEASYHSISLEQGKVSFIPANGLVGGHISVGNADSATTTGYNLQIGSWYGIGFKDTCFGNTHIVFDLRQGRILSKAVRISDFADGTNAVPVISDANGNLVKSAFSADWINANANRRFVTDAQITYWNSKSDSNHTHNWDSITGKPAVFNILLQENANDKGIYNTVNFSSGAYNVVQVDGNVVRYHVDVVNDDARWSNAITNPVSVALVKSKIDGKADWGHTHHWDSIVGKPAFNISLQENAGDKGQYSTINFSSGAYNVVQVDGNVVRYHVDVVNDDARWSNAITNPVSVALVKNKIDGKADWGHTHNWDSITGKPSEFNPSAHSHHWDSISGKPFEFNGNVVSTNFWFNSKHGSVMDGMNYIQNIQSDVVNSVSSSTSELRLNNIESYAKSSAPSGYLTVNSNGKVVFVQQM</sequence>
<organism evidence="1 2">
    <name type="scientific">Flectobacillus roseus</name>
    <dbReference type="NCBI Taxonomy" id="502259"/>
    <lineage>
        <taxon>Bacteria</taxon>
        <taxon>Pseudomonadati</taxon>
        <taxon>Bacteroidota</taxon>
        <taxon>Cytophagia</taxon>
        <taxon>Cytophagales</taxon>
        <taxon>Flectobacillaceae</taxon>
        <taxon>Flectobacillus</taxon>
    </lineage>
</organism>
<accession>A0ABT6YHN9</accession>
<dbReference type="RefSeq" id="WP_283346849.1">
    <property type="nucleotide sequence ID" value="NZ_JASHIF010000035.1"/>
</dbReference>
<dbReference type="Pfam" id="PF12789">
    <property type="entry name" value="PTR"/>
    <property type="match status" value="3"/>
</dbReference>
<proteinExistence type="predicted"/>
<evidence type="ECO:0000313" key="1">
    <source>
        <dbReference type="EMBL" id="MDI9862618.1"/>
    </source>
</evidence>
<dbReference type="Proteomes" id="UP001236507">
    <property type="component" value="Unassembled WGS sequence"/>
</dbReference>
<gene>
    <name evidence="1" type="ORF">QM524_25560</name>
</gene>
<protein>
    <submittedName>
        <fullName evidence="1">Tail fiber protein</fullName>
    </submittedName>
</protein>
<dbReference type="EMBL" id="JASHIF010000035">
    <property type="protein sequence ID" value="MDI9862618.1"/>
    <property type="molecule type" value="Genomic_DNA"/>
</dbReference>
<name>A0ABT6YHN9_9BACT</name>
<comment type="caution">
    <text evidence="1">The sequence shown here is derived from an EMBL/GenBank/DDBJ whole genome shotgun (WGS) entry which is preliminary data.</text>
</comment>
<evidence type="ECO:0000313" key="2">
    <source>
        <dbReference type="Proteomes" id="UP001236507"/>
    </source>
</evidence>
<keyword evidence="2" id="KW-1185">Reference proteome</keyword>
<dbReference type="Pfam" id="PF03903">
    <property type="entry name" value="Phage_T4_gp36"/>
    <property type="match status" value="8"/>
</dbReference>